<organism evidence="2 3">
    <name type="scientific">Botrimarina mediterranea</name>
    <dbReference type="NCBI Taxonomy" id="2528022"/>
    <lineage>
        <taxon>Bacteria</taxon>
        <taxon>Pseudomonadati</taxon>
        <taxon>Planctomycetota</taxon>
        <taxon>Planctomycetia</taxon>
        <taxon>Pirellulales</taxon>
        <taxon>Lacipirellulaceae</taxon>
        <taxon>Botrimarina</taxon>
    </lineage>
</organism>
<evidence type="ECO:0000313" key="2">
    <source>
        <dbReference type="EMBL" id="QDV73942.1"/>
    </source>
</evidence>
<gene>
    <name evidence="2" type="primary">cfa_1</name>
    <name evidence="2" type="ORF">Spa11_21410</name>
</gene>
<proteinExistence type="predicted"/>
<evidence type="ECO:0000313" key="3">
    <source>
        <dbReference type="Proteomes" id="UP000316426"/>
    </source>
</evidence>
<accession>A0A518K820</accession>
<dbReference type="PANTHER" id="PTHR43832:SF1">
    <property type="entry name" value="S-ADENOSYL-L-METHIONINE-DEPENDENT METHYLTRANSFERASES SUPERFAMILY PROTEIN"/>
    <property type="match status" value="1"/>
</dbReference>
<dbReference type="PANTHER" id="PTHR43832">
    <property type="match status" value="1"/>
</dbReference>
<dbReference type="CDD" id="cd02440">
    <property type="entry name" value="AdoMet_MTases"/>
    <property type="match status" value="1"/>
</dbReference>
<sequence>MNLIPIAESGWLPDTLIRYGIRRLLSRRVAETQSKPKDLSEFVALLSSSPLAIRTDAANEQHYETPPDFFKHVLGPRLKYSCCRYESPGTSLSEAEDAMLRLTCERAGIADGQGILELGCGWGSLSLWMAHNYPLAEITAVSNSHSQRAYIEARAAALSLENLQVVTADMVDYQPERRFDRIVSVEMFEHMRNYAMLFRRVASWLAPDGKVFVHVFCHKGKPYLFETEGADNWMGRHFFTGGTMPSADLFAQFDEDLRIVQQWRVSGLDYWRTCEDWLRNLNCSKRDLVRILRPHVASDKDAYVALQRWRMFFMACAELFRYEGGTRWQVAHYLFEPAPQLSNESVEDSDSPAPEPRRRPVST</sequence>
<dbReference type="FunFam" id="3.40.50.150:FF:000554">
    <property type="entry name" value="Cation-transporting ATPase"/>
    <property type="match status" value="1"/>
</dbReference>
<dbReference type="SUPFAM" id="SSF53335">
    <property type="entry name" value="S-adenosyl-L-methionine-dependent methyltransferases"/>
    <property type="match status" value="1"/>
</dbReference>
<reference evidence="2 3" key="1">
    <citation type="submission" date="2019-02" db="EMBL/GenBank/DDBJ databases">
        <title>Deep-cultivation of Planctomycetes and their phenomic and genomic characterization uncovers novel biology.</title>
        <authorList>
            <person name="Wiegand S."/>
            <person name="Jogler M."/>
            <person name="Boedeker C."/>
            <person name="Pinto D."/>
            <person name="Vollmers J."/>
            <person name="Rivas-Marin E."/>
            <person name="Kohn T."/>
            <person name="Peeters S.H."/>
            <person name="Heuer A."/>
            <person name="Rast P."/>
            <person name="Oberbeckmann S."/>
            <person name="Bunk B."/>
            <person name="Jeske O."/>
            <person name="Meyerdierks A."/>
            <person name="Storesund J.E."/>
            <person name="Kallscheuer N."/>
            <person name="Luecker S."/>
            <person name="Lage O.M."/>
            <person name="Pohl T."/>
            <person name="Merkel B.J."/>
            <person name="Hornburger P."/>
            <person name="Mueller R.-W."/>
            <person name="Bruemmer F."/>
            <person name="Labrenz M."/>
            <person name="Spormann A.M."/>
            <person name="Op den Camp H."/>
            <person name="Overmann J."/>
            <person name="Amann R."/>
            <person name="Jetten M.S.M."/>
            <person name="Mascher T."/>
            <person name="Medema M.H."/>
            <person name="Devos D.P."/>
            <person name="Kaster A.-K."/>
            <person name="Ovreas L."/>
            <person name="Rohde M."/>
            <person name="Galperin M.Y."/>
            <person name="Jogler C."/>
        </authorList>
    </citation>
    <scope>NUCLEOTIDE SEQUENCE [LARGE SCALE GENOMIC DNA]</scope>
    <source>
        <strain evidence="2 3">Spa11</strain>
    </source>
</reference>
<keyword evidence="3" id="KW-1185">Reference proteome</keyword>
<dbReference type="Pfam" id="PF02353">
    <property type="entry name" value="CMAS"/>
    <property type="match status" value="1"/>
</dbReference>
<dbReference type="GO" id="GO:0008825">
    <property type="term" value="F:cyclopropane-fatty-acyl-phospholipid synthase activity"/>
    <property type="evidence" value="ECO:0007669"/>
    <property type="project" value="UniProtKB-EC"/>
</dbReference>
<keyword evidence="2" id="KW-0489">Methyltransferase</keyword>
<dbReference type="InterPro" id="IPR029063">
    <property type="entry name" value="SAM-dependent_MTases_sf"/>
</dbReference>
<keyword evidence="2" id="KW-0808">Transferase</keyword>
<dbReference type="EC" id="2.1.1.79" evidence="2"/>
<dbReference type="Proteomes" id="UP000316426">
    <property type="component" value="Chromosome"/>
</dbReference>
<dbReference type="GO" id="GO:0032259">
    <property type="term" value="P:methylation"/>
    <property type="evidence" value="ECO:0007669"/>
    <property type="project" value="UniProtKB-KW"/>
</dbReference>
<dbReference type="Gene3D" id="3.40.50.150">
    <property type="entry name" value="Vaccinia Virus protein VP39"/>
    <property type="match status" value="1"/>
</dbReference>
<feature type="region of interest" description="Disordered" evidence="1">
    <location>
        <begin position="341"/>
        <end position="363"/>
    </location>
</feature>
<name>A0A518K820_9BACT</name>
<dbReference type="AlphaFoldDB" id="A0A518K820"/>
<protein>
    <submittedName>
        <fullName evidence="2">Cyclopropane-fatty-acyl-phospholipid synthase</fullName>
        <ecNumber evidence="2">2.1.1.79</ecNumber>
    </submittedName>
</protein>
<dbReference type="KEGG" id="bmei:Spa11_21410"/>
<dbReference type="EMBL" id="CP036349">
    <property type="protein sequence ID" value="QDV73942.1"/>
    <property type="molecule type" value="Genomic_DNA"/>
</dbReference>
<evidence type="ECO:0000256" key="1">
    <source>
        <dbReference type="SAM" id="MobiDB-lite"/>
    </source>
</evidence>
<dbReference type="RefSeq" id="WP_145111798.1">
    <property type="nucleotide sequence ID" value="NZ_CP036349.1"/>
</dbReference>